<dbReference type="RefSeq" id="WP_273000421.1">
    <property type="nucleotide sequence ID" value="NZ_PEBV01000026.1"/>
</dbReference>
<evidence type="ECO:0000256" key="3">
    <source>
        <dbReference type="HAMAP-Rule" id="MF_01805"/>
    </source>
</evidence>
<keyword evidence="3" id="KW-0132">Cell division</keyword>
<dbReference type="AlphaFoldDB" id="A0A2T5G820"/>
<organism evidence="5 6">
    <name type="scientific">Hydrogenibacillus schlegelii</name>
    <name type="common">Bacillus schlegelii</name>
    <dbReference type="NCBI Taxonomy" id="1484"/>
    <lineage>
        <taxon>Bacteria</taxon>
        <taxon>Bacillati</taxon>
        <taxon>Bacillota</taxon>
        <taxon>Bacilli</taxon>
        <taxon>Bacillales</taxon>
        <taxon>Bacillales Family X. Incertae Sedis</taxon>
        <taxon>Hydrogenibacillus</taxon>
    </lineage>
</organism>
<keyword evidence="3" id="KW-0963">Cytoplasm</keyword>
<comment type="similarity">
    <text evidence="3">Belongs to the ScpA family.</text>
</comment>
<evidence type="ECO:0000256" key="4">
    <source>
        <dbReference type="SAM" id="MobiDB-lite"/>
    </source>
</evidence>
<accession>A0A2T5G820</accession>
<comment type="caution">
    <text evidence="5">The sequence shown here is derived from an EMBL/GenBank/DDBJ whole genome shotgun (WGS) entry which is preliminary data.</text>
</comment>
<name>A0A2T5G820_HYDSH</name>
<dbReference type="InterPro" id="IPR003768">
    <property type="entry name" value="ScpA"/>
</dbReference>
<protein>
    <recommendedName>
        <fullName evidence="2 3">Segregation and condensation protein A</fullName>
    </recommendedName>
</protein>
<dbReference type="EMBL" id="PEBV01000026">
    <property type="protein sequence ID" value="PTQ52340.1"/>
    <property type="molecule type" value="Genomic_DNA"/>
</dbReference>
<evidence type="ECO:0000313" key="6">
    <source>
        <dbReference type="Proteomes" id="UP000244180"/>
    </source>
</evidence>
<comment type="subunit">
    <text evidence="3">Component of a cohesin-like complex composed of ScpA, ScpB and the Smc homodimer, in which ScpA and ScpB bind to the head domain of Smc. The presence of the three proteins is required for the association of the complex with DNA.</text>
</comment>
<reference evidence="5 6" key="1">
    <citation type="submission" date="2017-08" db="EMBL/GenBank/DDBJ databases">
        <title>Burning lignite coal seam in the remote Altai Mountains harbors a hydrogen-driven thermophilic microbial community.</title>
        <authorList>
            <person name="Kadnikov V.V."/>
            <person name="Mardanov A.V."/>
            <person name="Ivasenko D."/>
            <person name="Beletsky A.V."/>
            <person name="Karnachuk O.V."/>
            <person name="Ravin N.V."/>
        </authorList>
    </citation>
    <scope>NUCLEOTIDE SEQUENCE [LARGE SCALE GENOMIC DNA]</scope>
    <source>
        <strain evidence="5">AL33</strain>
    </source>
</reference>
<dbReference type="Gene3D" id="6.10.250.2410">
    <property type="match status" value="1"/>
</dbReference>
<feature type="region of interest" description="Disordered" evidence="4">
    <location>
        <begin position="241"/>
        <end position="268"/>
    </location>
</feature>
<dbReference type="GO" id="GO:0006260">
    <property type="term" value="P:DNA replication"/>
    <property type="evidence" value="ECO:0007669"/>
    <property type="project" value="UniProtKB-UniRule"/>
</dbReference>
<dbReference type="PANTHER" id="PTHR33969">
    <property type="entry name" value="SEGREGATION AND CONDENSATION PROTEIN A"/>
    <property type="match status" value="1"/>
</dbReference>
<sequence>MAYTVKLDAFEGPLDLLLHLIRRAEMDITNIEIARITDDYLAYLAEMQEEKKLEPASEFLVMAATLLALKSRALLPRKEDPAEETLRLWEEALDPRAELIRRLIEYRRFKAAAERLRERENAGALYTRPPADLAPYDRPGELPLDVSILALVIAYQTAIRRREAAATVAVVVRERLTVEAAREAVVRALAGRTEPVSFWELVRSGPVDEDPRDRAIALFLAVLELVREQRLRVLQERPFAPPLLVPEPPSRNGAGASAPGGRASSADG</sequence>
<comment type="function">
    <text evidence="3">Participates in chromosomal partition during cell division. May act via the formation of a condensin-like complex containing Smc and ScpB that pull DNA away from mid-cell into both cell halves.</text>
</comment>
<dbReference type="PANTHER" id="PTHR33969:SF2">
    <property type="entry name" value="SEGREGATION AND CONDENSATION PROTEIN A"/>
    <property type="match status" value="1"/>
</dbReference>
<comment type="subcellular location">
    <subcellularLocation>
        <location evidence="3">Cytoplasm</location>
    </subcellularLocation>
    <text evidence="3">Associated with two foci at the outer edges of the nucleoid region in young cells, and at four foci within both cell halves in older cells.</text>
</comment>
<dbReference type="GO" id="GO:0007059">
    <property type="term" value="P:chromosome segregation"/>
    <property type="evidence" value="ECO:0007669"/>
    <property type="project" value="UniProtKB-UniRule"/>
</dbReference>
<dbReference type="GO" id="GO:0005737">
    <property type="term" value="C:cytoplasm"/>
    <property type="evidence" value="ECO:0007669"/>
    <property type="project" value="UniProtKB-SubCell"/>
</dbReference>
<dbReference type="GO" id="GO:0051301">
    <property type="term" value="P:cell division"/>
    <property type="evidence" value="ECO:0007669"/>
    <property type="project" value="UniProtKB-KW"/>
</dbReference>
<evidence type="ECO:0000256" key="2">
    <source>
        <dbReference type="ARBA" id="ARBA00044777"/>
    </source>
</evidence>
<dbReference type="HAMAP" id="MF_01805">
    <property type="entry name" value="ScpA"/>
    <property type="match status" value="1"/>
</dbReference>
<dbReference type="Proteomes" id="UP000244180">
    <property type="component" value="Unassembled WGS sequence"/>
</dbReference>
<proteinExistence type="inferred from homology"/>
<keyword evidence="1 3" id="KW-0159">Chromosome partition</keyword>
<dbReference type="Pfam" id="PF02616">
    <property type="entry name" value="SMC_ScpA"/>
    <property type="match status" value="1"/>
</dbReference>
<keyword evidence="3" id="KW-0131">Cell cycle</keyword>
<gene>
    <name evidence="3" type="primary">scpA</name>
    <name evidence="5" type="ORF">HSCHL_0466</name>
</gene>
<evidence type="ECO:0000256" key="1">
    <source>
        <dbReference type="ARBA" id="ARBA00022829"/>
    </source>
</evidence>
<evidence type="ECO:0000313" key="5">
    <source>
        <dbReference type="EMBL" id="PTQ52340.1"/>
    </source>
</evidence>
<feature type="compositionally biased region" description="Low complexity" evidence="4">
    <location>
        <begin position="250"/>
        <end position="268"/>
    </location>
</feature>